<feature type="domain" description="Glycosyl transferase 48" evidence="2">
    <location>
        <begin position="1"/>
        <end position="43"/>
    </location>
</feature>
<dbReference type="STRING" id="685588.A0A067SDF3"/>
<dbReference type="InterPro" id="IPR003440">
    <property type="entry name" value="Glyco_trans_48_dom"/>
</dbReference>
<evidence type="ECO:0000313" key="4">
    <source>
        <dbReference type="Proteomes" id="UP000027222"/>
    </source>
</evidence>
<proteinExistence type="predicted"/>
<reference evidence="4" key="1">
    <citation type="journal article" date="2014" name="Proc. Natl. Acad. Sci. U.S.A.">
        <title>Extensive sampling of basidiomycete genomes demonstrates inadequacy of the white-rot/brown-rot paradigm for wood decay fungi.</title>
        <authorList>
            <person name="Riley R."/>
            <person name="Salamov A.A."/>
            <person name="Brown D.W."/>
            <person name="Nagy L.G."/>
            <person name="Floudas D."/>
            <person name="Held B.W."/>
            <person name="Levasseur A."/>
            <person name="Lombard V."/>
            <person name="Morin E."/>
            <person name="Otillar R."/>
            <person name="Lindquist E.A."/>
            <person name="Sun H."/>
            <person name="LaButti K.M."/>
            <person name="Schmutz J."/>
            <person name="Jabbour D."/>
            <person name="Luo H."/>
            <person name="Baker S.E."/>
            <person name="Pisabarro A.G."/>
            <person name="Walton J.D."/>
            <person name="Blanchette R.A."/>
            <person name="Henrissat B."/>
            <person name="Martin F."/>
            <person name="Cullen D."/>
            <person name="Hibbett D.S."/>
            <person name="Grigoriev I.V."/>
        </authorList>
    </citation>
    <scope>NUCLEOTIDE SEQUENCE [LARGE SCALE GENOMIC DNA]</scope>
    <source>
        <strain evidence="4">CBS 339.88</strain>
    </source>
</reference>
<dbReference type="Proteomes" id="UP000027222">
    <property type="component" value="Unassembled WGS sequence"/>
</dbReference>
<name>A0A067SDF3_GALM3</name>
<dbReference type="AlphaFoldDB" id="A0A067SDF3"/>
<evidence type="ECO:0000259" key="2">
    <source>
        <dbReference type="Pfam" id="PF02364"/>
    </source>
</evidence>
<accession>A0A067SDF3</accession>
<keyword evidence="1" id="KW-1133">Transmembrane helix</keyword>
<organism evidence="3 4">
    <name type="scientific">Galerina marginata (strain CBS 339.88)</name>
    <dbReference type="NCBI Taxonomy" id="685588"/>
    <lineage>
        <taxon>Eukaryota</taxon>
        <taxon>Fungi</taxon>
        <taxon>Dikarya</taxon>
        <taxon>Basidiomycota</taxon>
        <taxon>Agaricomycotina</taxon>
        <taxon>Agaricomycetes</taxon>
        <taxon>Agaricomycetidae</taxon>
        <taxon>Agaricales</taxon>
        <taxon>Agaricineae</taxon>
        <taxon>Strophariaceae</taxon>
        <taxon>Galerina</taxon>
    </lineage>
</organism>
<sequence length="104" mass="11697">QCGKCRDLGFGMILNFQTKMGMGMSEQLLSREYYCLGTQLPIMLVILLVLEWTFLESKVPICGDCLLSRPPLNADGPTDCSEDCRVLYLPQPRPSTTTFLPGRY</sequence>
<dbReference type="HOGENOM" id="CLU_2256417_0_0_1"/>
<dbReference type="EMBL" id="KL142432">
    <property type="protein sequence ID" value="KDR65794.1"/>
    <property type="molecule type" value="Genomic_DNA"/>
</dbReference>
<dbReference type="OrthoDB" id="1880850at2759"/>
<protein>
    <recommendedName>
        <fullName evidence="2">Glycosyl transferase 48 domain-containing protein</fullName>
    </recommendedName>
</protein>
<gene>
    <name evidence="3" type="ORF">GALMADRAFT_81467</name>
</gene>
<evidence type="ECO:0000256" key="1">
    <source>
        <dbReference type="SAM" id="Phobius"/>
    </source>
</evidence>
<feature type="non-terminal residue" evidence="3">
    <location>
        <position position="1"/>
    </location>
</feature>
<keyword evidence="1" id="KW-0812">Transmembrane</keyword>
<dbReference type="GO" id="GO:0000148">
    <property type="term" value="C:1,3-beta-D-glucan synthase complex"/>
    <property type="evidence" value="ECO:0007669"/>
    <property type="project" value="InterPro"/>
</dbReference>
<dbReference type="Pfam" id="PF02364">
    <property type="entry name" value="Glucan_synthase"/>
    <property type="match status" value="1"/>
</dbReference>
<keyword evidence="4" id="KW-1185">Reference proteome</keyword>
<feature type="transmembrane region" description="Helical" evidence="1">
    <location>
        <begin position="33"/>
        <end position="55"/>
    </location>
</feature>
<dbReference type="GO" id="GO:0006075">
    <property type="term" value="P:(1-&gt;3)-beta-D-glucan biosynthetic process"/>
    <property type="evidence" value="ECO:0007669"/>
    <property type="project" value="InterPro"/>
</dbReference>
<dbReference type="GO" id="GO:0003843">
    <property type="term" value="F:1,3-beta-D-glucan synthase activity"/>
    <property type="evidence" value="ECO:0007669"/>
    <property type="project" value="InterPro"/>
</dbReference>
<dbReference type="GO" id="GO:0016020">
    <property type="term" value="C:membrane"/>
    <property type="evidence" value="ECO:0007669"/>
    <property type="project" value="InterPro"/>
</dbReference>
<evidence type="ECO:0000313" key="3">
    <source>
        <dbReference type="EMBL" id="KDR65794.1"/>
    </source>
</evidence>
<keyword evidence="1" id="KW-0472">Membrane</keyword>